<dbReference type="Pfam" id="PF13539">
    <property type="entry name" value="Peptidase_M15_4"/>
    <property type="match status" value="1"/>
</dbReference>
<dbReference type="RefSeq" id="WP_344734388.1">
    <property type="nucleotide sequence ID" value="NZ_BAAAZH010000024.1"/>
</dbReference>
<feature type="domain" description="Peptidase M15C" evidence="2">
    <location>
        <begin position="349"/>
        <end position="406"/>
    </location>
</feature>
<feature type="signal peptide" evidence="1">
    <location>
        <begin position="1"/>
        <end position="29"/>
    </location>
</feature>
<dbReference type="Proteomes" id="UP001501495">
    <property type="component" value="Unassembled WGS sequence"/>
</dbReference>
<dbReference type="InterPro" id="IPR039561">
    <property type="entry name" value="Peptidase_M15C"/>
</dbReference>
<evidence type="ECO:0000256" key="1">
    <source>
        <dbReference type="SAM" id="SignalP"/>
    </source>
</evidence>
<keyword evidence="1" id="KW-0732">Signal</keyword>
<organism evidence="3 4">
    <name type="scientific">Nocardioides fonticola</name>
    <dbReference type="NCBI Taxonomy" id="450363"/>
    <lineage>
        <taxon>Bacteria</taxon>
        <taxon>Bacillati</taxon>
        <taxon>Actinomycetota</taxon>
        <taxon>Actinomycetes</taxon>
        <taxon>Propionibacteriales</taxon>
        <taxon>Nocardioidaceae</taxon>
        <taxon>Nocardioides</taxon>
    </lineage>
</organism>
<comment type="caution">
    <text evidence="3">The sequence shown here is derived from an EMBL/GenBank/DDBJ whole genome shotgun (WGS) entry which is preliminary data.</text>
</comment>
<keyword evidence="4" id="KW-1185">Reference proteome</keyword>
<protein>
    <recommendedName>
        <fullName evidence="2">Peptidase M15C domain-containing protein</fullName>
    </recommendedName>
</protein>
<sequence length="413" mass="43318">MGMRWQRQRRSARQALTAGLALAAVLAAAACGGSADAGRAAGGADDPTASTGGRLSAPAEVADAFDPEHAVAAPGPLKLPLLSADLLVVDDRTIGDDELARLRKVPGVREVTPLSIASLAIEDRALTVAAVDPDTYRRSTQVQVAQATAIWKRLAGGEIFVSPALRDTLPITDDGYLQLGPDDPTPHIGAFAPQVPSVDLVVDEAWGRTLGMTPGNAVLISTGMAAPDRVRRGIARIVPAGSSIQGLDAVARYGLDPDAVQTAVVVGGVSDAVGTYSYRVVGGRVVPDAGWVASHIATEPVPILGSMTCNTAIFPQLRAALEEIVQRGLASKIHVGEYAGCFYPRFIAGTTTLSNHAFGLAFDLNVPGNQRGTVGEMDRTVVSIFKKWGFAWGGDWSYTDPMHFELARLVRPD</sequence>
<dbReference type="EMBL" id="BAAAZH010000024">
    <property type="protein sequence ID" value="GAA4123994.1"/>
    <property type="molecule type" value="Genomic_DNA"/>
</dbReference>
<dbReference type="SUPFAM" id="SSF55166">
    <property type="entry name" value="Hedgehog/DD-peptidase"/>
    <property type="match status" value="1"/>
</dbReference>
<dbReference type="PROSITE" id="PS51257">
    <property type="entry name" value="PROKAR_LIPOPROTEIN"/>
    <property type="match status" value="1"/>
</dbReference>
<evidence type="ECO:0000313" key="4">
    <source>
        <dbReference type="Proteomes" id="UP001501495"/>
    </source>
</evidence>
<evidence type="ECO:0000259" key="2">
    <source>
        <dbReference type="Pfam" id="PF13539"/>
    </source>
</evidence>
<evidence type="ECO:0000313" key="3">
    <source>
        <dbReference type="EMBL" id="GAA4123994.1"/>
    </source>
</evidence>
<dbReference type="InterPro" id="IPR009045">
    <property type="entry name" value="Zn_M74/Hedgehog-like"/>
</dbReference>
<gene>
    <name evidence="3" type="ORF">GCM10022215_31240</name>
</gene>
<dbReference type="Gene3D" id="3.30.1380.10">
    <property type="match status" value="1"/>
</dbReference>
<reference evidence="4" key="1">
    <citation type="journal article" date="2019" name="Int. J. Syst. Evol. Microbiol.">
        <title>The Global Catalogue of Microorganisms (GCM) 10K type strain sequencing project: providing services to taxonomists for standard genome sequencing and annotation.</title>
        <authorList>
            <consortium name="The Broad Institute Genomics Platform"/>
            <consortium name="The Broad Institute Genome Sequencing Center for Infectious Disease"/>
            <person name="Wu L."/>
            <person name="Ma J."/>
        </authorList>
    </citation>
    <scope>NUCLEOTIDE SEQUENCE [LARGE SCALE GENOMIC DNA]</scope>
    <source>
        <strain evidence="4">JCM 16703</strain>
    </source>
</reference>
<proteinExistence type="predicted"/>
<feature type="chain" id="PRO_5047240859" description="Peptidase M15C domain-containing protein" evidence="1">
    <location>
        <begin position="30"/>
        <end position="413"/>
    </location>
</feature>
<name>A0ABP7XQW3_9ACTN</name>
<accession>A0ABP7XQW3</accession>